<dbReference type="Gene3D" id="3.40.50.300">
    <property type="entry name" value="P-loop containing nucleotide triphosphate hydrolases"/>
    <property type="match status" value="1"/>
</dbReference>
<evidence type="ECO:0000313" key="2">
    <source>
        <dbReference type="Proteomes" id="UP000255269"/>
    </source>
</evidence>
<gene>
    <name evidence="1" type="ORF">NCTC13156_01065</name>
</gene>
<reference evidence="1 2" key="1">
    <citation type="submission" date="2018-06" db="EMBL/GenBank/DDBJ databases">
        <authorList>
            <consortium name="Pathogen Informatics"/>
            <person name="Doyle S."/>
        </authorList>
    </citation>
    <scope>NUCLEOTIDE SEQUENCE [LARGE SCALE GENOMIC DNA]</scope>
    <source>
        <strain evidence="1 2">NCTC13156</strain>
    </source>
</reference>
<dbReference type="InterPro" id="IPR027417">
    <property type="entry name" value="P-loop_NTPase"/>
</dbReference>
<protein>
    <recommendedName>
        <fullName evidence="3">Uridine kinase</fullName>
    </recommendedName>
</protein>
<organism evidence="1 2">
    <name type="scientific">Helicobacter pullorum</name>
    <dbReference type="NCBI Taxonomy" id="35818"/>
    <lineage>
        <taxon>Bacteria</taxon>
        <taxon>Pseudomonadati</taxon>
        <taxon>Campylobacterota</taxon>
        <taxon>Epsilonproteobacteria</taxon>
        <taxon>Campylobacterales</taxon>
        <taxon>Helicobacteraceae</taxon>
        <taxon>Helicobacter</taxon>
    </lineage>
</organism>
<dbReference type="Proteomes" id="UP000255269">
    <property type="component" value="Unassembled WGS sequence"/>
</dbReference>
<sequence>MLLCQTQVELLENLNQICLETLQEKSRMVVVISGLCGSGKSTLGKFIRKQGFGDFKPYQIAVIDDNVMSLNLFLVRPKIRYNAPPPPNISDNLKPFKKFLPPYVKIIFYVSANLQRIEFADALIILRIRDEIRLQRLQKRENNNQEIIQSLMGNALNIDIPFTYALCLKN</sequence>
<dbReference type="SUPFAM" id="SSF52540">
    <property type="entry name" value="P-loop containing nucleoside triphosphate hydrolases"/>
    <property type="match status" value="1"/>
</dbReference>
<evidence type="ECO:0008006" key="3">
    <source>
        <dbReference type="Google" id="ProtNLM"/>
    </source>
</evidence>
<name>A0A377PZ40_9HELI</name>
<proteinExistence type="predicted"/>
<accession>A0A377PZ40</accession>
<dbReference type="Pfam" id="PF13238">
    <property type="entry name" value="AAA_18"/>
    <property type="match status" value="1"/>
</dbReference>
<dbReference type="AlphaFoldDB" id="A0A377PZ40"/>
<dbReference type="EMBL" id="UGJF01000001">
    <property type="protein sequence ID" value="STQ88228.1"/>
    <property type="molecule type" value="Genomic_DNA"/>
</dbReference>
<dbReference type="RefSeq" id="WP_115056965.1">
    <property type="nucleotide sequence ID" value="NZ_UGJF01000001.1"/>
</dbReference>
<evidence type="ECO:0000313" key="1">
    <source>
        <dbReference type="EMBL" id="STQ88228.1"/>
    </source>
</evidence>